<dbReference type="InterPro" id="IPR036322">
    <property type="entry name" value="WD40_repeat_dom_sf"/>
</dbReference>
<dbReference type="Pfam" id="PF23409">
    <property type="entry name" value="Beta-prop_EML"/>
    <property type="match status" value="1"/>
</dbReference>
<feature type="domain" description="EML-like first beta-propeller" evidence="4">
    <location>
        <begin position="2"/>
        <end position="192"/>
    </location>
</feature>
<dbReference type="AlphaFoldDB" id="A0A7S2V7Z0"/>
<evidence type="ECO:0000256" key="3">
    <source>
        <dbReference type="PROSITE-ProRule" id="PRU00221"/>
    </source>
</evidence>
<dbReference type="FunFam" id="2.130.10.10:FF:000320">
    <property type="entry name" value="echinoderm microtubule-associated protein-like 6"/>
    <property type="match status" value="1"/>
</dbReference>
<keyword evidence="2" id="KW-0677">Repeat</keyword>
<feature type="domain" description="EML-like second beta-propeller" evidence="5">
    <location>
        <begin position="212"/>
        <end position="480"/>
    </location>
</feature>
<gene>
    <name evidence="6" type="ORF">FJAP1339_LOCUS10791</name>
</gene>
<keyword evidence="1 3" id="KW-0853">WD repeat</keyword>
<evidence type="ECO:0000259" key="5">
    <source>
        <dbReference type="Pfam" id="PF23414"/>
    </source>
</evidence>
<dbReference type="InterPro" id="IPR001680">
    <property type="entry name" value="WD40_rpt"/>
</dbReference>
<evidence type="ECO:0008006" key="7">
    <source>
        <dbReference type="Google" id="ProtNLM"/>
    </source>
</evidence>
<dbReference type="SUPFAM" id="SSF50978">
    <property type="entry name" value="WD40 repeat-like"/>
    <property type="match status" value="1"/>
</dbReference>
<dbReference type="InterPro" id="IPR055439">
    <property type="entry name" value="Beta-prop_EML_1st"/>
</dbReference>
<dbReference type="GO" id="GO:0008017">
    <property type="term" value="F:microtubule binding"/>
    <property type="evidence" value="ECO:0007669"/>
    <property type="project" value="TreeGrafter"/>
</dbReference>
<dbReference type="PANTHER" id="PTHR13720:SF33">
    <property type="entry name" value="HELP DOMAIN-CONTAINING PROTEIN"/>
    <property type="match status" value="1"/>
</dbReference>
<sequence>MDDDHSLVVYHTATGDWTDGAIKSWSANDKNRVLFAAFTGGTGPDGCYQLVTGGIKHIKFWKINSRNLSSKKGLFGKVGKIQPITNATVVEGKVVTGTSSGDLYVWEGHQCASKVAAHSGPVSCASSTSRGGLITGGKDGKIILWDNELSQLEQFELSKLEPAPLRPVPVSVAMNSHMSKIVCATLAAEIYEISVDSGSACCLVQGHYNGELWGLACHPVDPDVYATTGDDKMLRVWSLANKGITAKVKLGGESRALAFSPDDGRLIAAGLNSGGLQVFEAASMDNIFKARHAKEWISDVKFSPDAQTLAVASHDNNIYLYSAKSGDAYDFYGRLDKHNSYVTHMDFSSDGQFMRSTCGAYELLFYKVSAAQQLPGGASELKDVAWHTETCPLGWGVQGIWPEGADGTDINAVDRYGDHLATADDFGKVRIFAYPVLEQGAPSNLGTGHSSHVTNVRFNCNDSYLISVGGNDKCVFQWKLQVEQ</sequence>
<dbReference type="PROSITE" id="PS50294">
    <property type="entry name" value="WD_REPEATS_REGION"/>
    <property type="match status" value="1"/>
</dbReference>
<evidence type="ECO:0000259" key="4">
    <source>
        <dbReference type="Pfam" id="PF23409"/>
    </source>
</evidence>
<feature type="repeat" description="WD" evidence="3">
    <location>
        <begin position="115"/>
        <end position="146"/>
    </location>
</feature>
<evidence type="ECO:0000256" key="1">
    <source>
        <dbReference type="ARBA" id="ARBA00022574"/>
    </source>
</evidence>
<dbReference type="InterPro" id="IPR055442">
    <property type="entry name" value="Beta-prop_EML-like_2nd"/>
</dbReference>
<evidence type="ECO:0000256" key="2">
    <source>
        <dbReference type="ARBA" id="ARBA00022737"/>
    </source>
</evidence>
<dbReference type="PANTHER" id="PTHR13720">
    <property type="entry name" value="WD-40 REPEAT PROTEIN"/>
    <property type="match status" value="1"/>
</dbReference>
<dbReference type="Gene3D" id="2.130.10.10">
    <property type="entry name" value="YVTN repeat-like/Quinoprotein amine dehydrogenase"/>
    <property type="match status" value="2"/>
</dbReference>
<dbReference type="EMBL" id="HBHR01021299">
    <property type="protein sequence ID" value="CAD9872623.1"/>
    <property type="molecule type" value="Transcribed_RNA"/>
</dbReference>
<proteinExistence type="predicted"/>
<dbReference type="PROSITE" id="PS50082">
    <property type="entry name" value="WD_REPEATS_2"/>
    <property type="match status" value="2"/>
</dbReference>
<accession>A0A7S2V7Z0</accession>
<dbReference type="InterPro" id="IPR015943">
    <property type="entry name" value="WD40/YVTN_repeat-like_dom_sf"/>
</dbReference>
<dbReference type="Pfam" id="PF23414">
    <property type="entry name" value="Beta-prop_EML_2"/>
    <property type="match status" value="1"/>
</dbReference>
<feature type="repeat" description="WD" evidence="3">
    <location>
        <begin position="446"/>
        <end position="484"/>
    </location>
</feature>
<name>A0A7S2V7Z0_9STRA</name>
<reference evidence="6" key="1">
    <citation type="submission" date="2021-01" db="EMBL/GenBank/DDBJ databases">
        <authorList>
            <person name="Corre E."/>
            <person name="Pelletier E."/>
            <person name="Niang G."/>
            <person name="Scheremetjew M."/>
            <person name="Finn R."/>
            <person name="Kale V."/>
            <person name="Holt S."/>
            <person name="Cochrane G."/>
            <person name="Meng A."/>
            <person name="Brown T."/>
            <person name="Cohen L."/>
        </authorList>
    </citation>
    <scope>NUCLEOTIDE SEQUENCE</scope>
    <source>
        <strain evidence="6">CCMP1661</strain>
    </source>
</reference>
<protein>
    <recommendedName>
        <fullName evidence="7">Anaphase-promoting complex subunit 4 WD40 domain-containing protein</fullName>
    </recommendedName>
</protein>
<dbReference type="InterPro" id="IPR050630">
    <property type="entry name" value="WD_repeat_EMAP"/>
</dbReference>
<dbReference type="SMART" id="SM00320">
    <property type="entry name" value="WD40"/>
    <property type="match status" value="6"/>
</dbReference>
<organism evidence="6">
    <name type="scientific">Fibrocapsa japonica</name>
    <dbReference type="NCBI Taxonomy" id="94617"/>
    <lineage>
        <taxon>Eukaryota</taxon>
        <taxon>Sar</taxon>
        <taxon>Stramenopiles</taxon>
        <taxon>Ochrophyta</taxon>
        <taxon>Raphidophyceae</taxon>
        <taxon>Chattonellales</taxon>
        <taxon>Chattonellaceae</taxon>
        <taxon>Fibrocapsa</taxon>
    </lineage>
</organism>
<evidence type="ECO:0000313" key="6">
    <source>
        <dbReference type="EMBL" id="CAD9872623.1"/>
    </source>
</evidence>